<organism evidence="2 3">
    <name type="scientific">Brassica napus</name>
    <name type="common">Rape</name>
    <dbReference type="NCBI Taxonomy" id="3708"/>
    <lineage>
        <taxon>Eukaryota</taxon>
        <taxon>Viridiplantae</taxon>
        <taxon>Streptophyta</taxon>
        <taxon>Embryophyta</taxon>
        <taxon>Tracheophyta</taxon>
        <taxon>Spermatophyta</taxon>
        <taxon>Magnoliopsida</taxon>
        <taxon>eudicotyledons</taxon>
        <taxon>Gunneridae</taxon>
        <taxon>Pentapetalae</taxon>
        <taxon>rosids</taxon>
        <taxon>malvids</taxon>
        <taxon>Brassicales</taxon>
        <taxon>Brassicaceae</taxon>
        <taxon>Brassiceae</taxon>
        <taxon>Brassica</taxon>
    </lineage>
</organism>
<protein>
    <submittedName>
        <fullName evidence="2">Uncharacterized protein</fullName>
    </submittedName>
</protein>
<feature type="compositionally biased region" description="Polar residues" evidence="1">
    <location>
        <begin position="86"/>
        <end position="104"/>
    </location>
</feature>
<dbReference type="Proteomes" id="UP000824890">
    <property type="component" value="Unassembled WGS sequence"/>
</dbReference>
<feature type="compositionally biased region" description="Polar residues" evidence="1">
    <location>
        <begin position="186"/>
        <end position="196"/>
    </location>
</feature>
<dbReference type="EMBL" id="JAGKQM010000018">
    <property type="protein sequence ID" value="KAH0865257.1"/>
    <property type="molecule type" value="Genomic_DNA"/>
</dbReference>
<feature type="region of interest" description="Disordered" evidence="1">
    <location>
        <begin position="1"/>
        <end position="146"/>
    </location>
</feature>
<feature type="non-terminal residue" evidence="2">
    <location>
        <position position="457"/>
    </location>
</feature>
<feature type="region of interest" description="Disordered" evidence="1">
    <location>
        <begin position="435"/>
        <end position="457"/>
    </location>
</feature>
<evidence type="ECO:0000256" key="1">
    <source>
        <dbReference type="SAM" id="MobiDB-lite"/>
    </source>
</evidence>
<feature type="region of interest" description="Disordered" evidence="1">
    <location>
        <begin position="292"/>
        <end position="331"/>
    </location>
</feature>
<evidence type="ECO:0000313" key="2">
    <source>
        <dbReference type="EMBL" id="KAH0865257.1"/>
    </source>
</evidence>
<reference evidence="2 3" key="1">
    <citation type="submission" date="2021-05" db="EMBL/GenBank/DDBJ databases">
        <title>Genome Assembly of Synthetic Allotetraploid Brassica napus Reveals Homoeologous Exchanges between Subgenomes.</title>
        <authorList>
            <person name="Davis J.T."/>
        </authorList>
    </citation>
    <scope>NUCLEOTIDE SEQUENCE [LARGE SCALE GENOMIC DNA]</scope>
    <source>
        <strain evidence="3">cv. Da-Ae</strain>
        <tissue evidence="2">Seedling</tissue>
    </source>
</reference>
<evidence type="ECO:0000313" key="3">
    <source>
        <dbReference type="Proteomes" id="UP000824890"/>
    </source>
</evidence>
<name>A0ABQ7YCA8_BRANA</name>
<feature type="compositionally biased region" description="Polar residues" evidence="1">
    <location>
        <begin position="35"/>
        <end position="48"/>
    </location>
</feature>
<keyword evidence="3" id="KW-1185">Reference proteome</keyword>
<feature type="compositionally biased region" description="Basic and acidic residues" evidence="1">
    <location>
        <begin position="1"/>
        <end position="34"/>
    </location>
</feature>
<accession>A0ABQ7YCA8</accession>
<proteinExistence type="predicted"/>
<sequence>RDPERGTTRETTRETDWRQERNFRYTYGVRRDPHYQTNTQRTNSSQARPSAKARLSFSRESVAATPQGGLKPRNSNGLQRNEWRPVSQTGPNSKSINSHVSHTPSPRPQREGKSLQLSGTPRGNQNSNEGSGHSRSKGSTLNRLSLPTERIPLLQDGVANAESGRLQEVDIPYLEETIPELALQSGEKSLPSSSRNPPLVNLEQYDPSQDRSPIRTLSEDRLHVSLRLAPLRDEEIDEEIEEKSLGPRESTVMKRLASTITRTDKGKGVVPPQVKKRVCQSPAQGVSLKRRRITKSQNTPRKKLLQDAISSKSTYRPPHRTNTRPMSERTPTPKWLRLELGADPLASSYKTWKLAPTSLTPNTQSCDSMEALLKACHQMTALPPTGLTMPLHPWIMWVLWTSRNQFSFEDKSFSESEMILKAIKLAKEWQSAQPLPASSSVSSKDYQLSNKDQSPLQ</sequence>
<comment type="caution">
    <text evidence="2">The sequence shown here is derived from an EMBL/GenBank/DDBJ whole genome shotgun (WGS) entry which is preliminary data.</text>
</comment>
<gene>
    <name evidence="2" type="ORF">HID58_082468</name>
</gene>
<feature type="compositionally biased region" description="Polar residues" evidence="1">
    <location>
        <begin position="115"/>
        <end position="145"/>
    </location>
</feature>
<feature type="region of interest" description="Disordered" evidence="1">
    <location>
        <begin position="185"/>
        <end position="211"/>
    </location>
</feature>
<feature type="non-terminal residue" evidence="2">
    <location>
        <position position="1"/>
    </location>
</feature>